<name>A0A8S4G6S8_PLUXY</name>
<comment type="similarity">
    <text evidence="1 6">Belongs to the type-B carboxylesterase/lipase family.</text>
</comment>
<evidence type="ECO:0000313" key="8">
    <source>
        <dbReference type="EMBL" id="CAG9134622.1"/>
    </source>
</evidence>
<evidence type="ECO:0000256" key="2">
    <source>
        <dbReference type="ARBA" id="ARBA00022487"/>
    </source>
</evidence>
<evidence type="ECO:0000313" key="9">
    <source>
        <dbReference type="Proteomes" id="UP000653454"/>
    </source>
</evidence>
<dbReference type="InterPro" id="IPR002018">
    <property type="entry name" value="CarbesteraseB"/>
</dbReference>
<comment type="caution">
    <text evidence="8">The sequence shown here is derived from an EMBL/GenBank/DDBJ whole genome shotgun (WGS) entry which is preliminary data.</text>
</comment>
<dbReference type="SUPFAM" id="SSF53474">
    <property type="entry name" value="alpha/beta-Hydrolases"/>
    <property type="match status" value="1"/>
</dbReference>
<dbReference type="PANTHER" id="PTHR43142:SF1">
    <property type="entry name" value="CARBOXYLIC ESTER HYDROLASE"/>
    <property type="match status" value="1"/>
</dbReference>
<reference evidence="8" key="1">
    <citation type="submission" date="2020-11" db="EMBL/GenBank/DDBJ databases">
        <authorList>
            <person name="Whiteford S."/>
        </authorList>
    </citation>
    <scope>NUCLEOTIDE SEQUENCE</scope>
</reference>
<sequence length="542" mass="60594">MGKSAVFVVILCIINQVQVCFSSSVEQNSKVVQIHSGLVKGYKNSEWDIFAFYGIPYATAPSGREKFKGPLPAPHWSDTLEAIDKTIVCAQHAHPTGHDNCLTSNVFTPNTNDTNLPVLVYIHGGAFYNKSGNHLLPYSLVKDGNLVTVTFNYRLGMLGFLCLGTEGIPGNAGLKDMVALLNWVNQNIANFGGNPDDVTIAGCSAGSVSAELLALSETTKGLFNKVILQSGNSIESWSVQQNPLEIAQTHAMKMNFDISDDLHALEEFYTNTSTEELVKHTHSTIKDKDLYFVPCLERHTGTEAVLTTAPLDTLKSGTFKKYPTLIGFANMEGLYRLKSYDDWKDDIQSNLAYYFPVDLKFNTSDEQKEAAKSVKELYFDNEDFKQGFIDYFSDAMFVYPLIRAINYQVEAGNEDVYYFEFSYVEDSKVPTDEPYNVHGAGHCTQSEIVFERPEPVAHSSDYFEMKKKMTALWINFIKTGKPVQNPSSEFPDGSPAASTTGSYIEMNLRPRLMKKWRSEYVSLWNDIYSRYYSTPIPAGTGV</sequence>
<dbReference type="GO" id="GO:0052689">
    <property type="term" value="F:carboxylic ester hydrolase activity"/>
    <property type="evidence" value="ECO:0007669"/>
    <property type="project" value="UniProtKB-KW"/>
</dbReference>
<keyword evidence="4" id="KW-1015">Disulfide bond</keyword>
<dbReference type="Proteomes" id="UP000653454">
    <property type="component" value="Unassembled WGS sequence"/>
</dbReference>
<gene>
    <name evidence="8" type="ORF">PLXY2_LOCUS12858</name>
</gene>
<organism evidence="8 9">
    <name type="scientific">Plutella xylostella</name>
    <name type="common">Diamondback moth</name>
    <name type="synonym">Plutella maculipennis</name>
    <dbReference type="NCBI Taxonomy" id="51655"/>
    <lineage>
        <taxon>Eukaryota</taxon>
        <taxon>Metazoa</taxon>
        <taxon>Ecdysozoa</taxon>
        <taxon>Arthropoda</taxon>
        <taxon>Hexapoda</taxon>
        <taxon>Insecta</taxon>
        <taxon>Pterygota</taxon>
        <taxon>Neoptera</taxon>
        <taxon>Endopterygota</taxon>
        <taxon>Lepidoptera</taxon>
        <taxon>Glossata</taxon>
        <taxon>Ditrysia</taxon>
        <taxon>Yponomeutoidea</taxon>
        <taxon>Plutellidae</taxon>
        <taxon>Plutella</taxon>
    </lineage>
</organism>
<keyword evidence="9" id="KW-1185">Reference proteome</keyword>
<protein>
    <recommendedName>
        <fullName evidence="6">Carboxylic ester hydrolase</fullName>
        <ecNumber evidence="6">3.1.1.-</ecNumber>
    </recommendedName>
</protein>
<dbReference type="PROSITE" id="PS00122">
    <property type="entry name" value="CARBOXYLESTERASE_B_1"/>
    <property type="match status" value="1"/>
</dbReference>
<keyword evidence="5" id="KW-0325">Glycoprotein</keyword>
<evidence type="ECO:0000256" key="4">
    <source>
        <dbReference type="ARBA" id="ARBA00023157"/>
    </source>
</evidence>
<dbReference type="InterPro" id="IPR019826">
    <property type="entry name" value="Carboxylesterase_B_AS"/>
</dbReference>
<dbReference type="AlphaFoldDB" id="A0A8S4G6S8"/>
<dbReference type="EC" id="3.1.1.-" evidence="6"/>
<dbReference type="PANTHER" id="PTHR43142">
    <property type="entry name" value="CARBOXYLIC ESTER HYDROLASE"/>
    <property type="match status" value="1"/>
</dbReference>
<evidence type="ECO:0000256" key="5">
    <source>
        <dbReference type="ARBA" id="ARBA00023180"/>
    </source>
</evidence>
<keyword evidence="3 6" id="KW-0378">Hydrolase</keyword>
<evidence type="ECO:0000256" key="6">
    <source>
        <dbReference type="RuleBase" id="RU361235"/>
    </source>
</evidence>
<feature type="chain" id="PRO_5035966478" description="Carboxylic ester hydrolase" evidence="6">
    <location>
        <begin position="23"/>
        <end position="542"/>
    </location>
</feature>
<feature type="signal peptide" evidence="6">
    <location>
        <begin position="1"/>
        <end position="22"/>
    </location>
</feature>
<keyword evidence="2" id="KW-0719">Serine esterase</keyword>
<feature type="domain" description="Carboxylesterase type B" evidence="7">
    <location>
        <begin position="29"/>
        <end position="524"/>
    </location>
</feature>
<dbReference type="Pfam" id="PF00135">
    <property type="entry name" value="COesterase"/>
    <property type="match status" value="1"/>
</dbReference>
<evidence type="ECO:0000259" key="7">
    <source>
        <dbReference type="Pfam" id="PF00135"/>
    </source>
</evidence>
<evidence type="ECO:0000256" key="1">
    <source>
        <dbReference type="ARBA" id="ARBA00005964"/>
    </source>
</evidence>
<accession>A0A8S4G6S8</accession>
<dbReference type="EMBL" id="CAJHNJ030000082">
    <property type="protein sequence ID" value="CAG9134622.1"/>
    <property type="molecule type" value="Genomic_DNA"/>
</dbReference>
<dbReference type="InterPro" id="IPR029058">
    <property type="entry name" value="AB_hydrolase_fold"/>
</dbReference>
<proteinExistence type="inferred from homology"/>
<keyword evidence="6" id="KW-0732">Signal</keyword>
<dbReference type="Gene3D" id="3.40.50.1820">
    <property type="entry name" value="alpha/beta hydrolase"/>
    <property type="match status" value="1"/>
</dbReference>
<evidence type="ECO:0000256" key="3">
    <source>
        <dbReference type="ARBA" id="ARBA00022801"/>
    </source>
</evidence>